<organism evidence="1 2">
    <name type="scientific">Microcystis wesenbergii TW10</name>
    <dbReference type="NCBI Taxonomy" id="2060474"/>
    <lineage>
        <taxon>Bacteria</taxon>
        <taxon>Bacillati</taxon>
        <taxon>Cyanobacteriota</taxon>
        <taxon>Cyanophyceae</taxon>
        <taxon>Oscillatoriophycideae</taxon>
        <taxon>Chroococcales</taxon>
        <taxon>Microcystaceae</taxon>
        <taxon>Microcystis</taxon>
    </lineage>
</organism>
<proteinExistence type="predicted"/>
<accession>A0A3E0LHC4</accession>
<dbReference type="EMBL" id="QQWD01000039">
    <property type="protein sequence ID" value="REJ46768.1"/>
    <property type="molecule type" value="Genomic_DNA"/>
</dbReference>
<sequence>MWLGGMKALSLVLLLSLATPLTLAREGTVLESEISLGGIAIGDSPSEVTNKLGLPLRKVEELGYLSPHYYYPQVQVWFSENVVAQLYSDNPAGCTPRQLCPGDPLDKMRSLYGLPVIADRETGRFFDILAALKVRRFLNLTI</sequence>
<evidence type="ECO:0000313" key="1">
    <source>
        <dbReference type="EMBL" id="REJ46768.1"/>
    </source>
</evidence>
<evidence type="ECO:0000313" key="2">
    <source>
        <dbReference type="Proteomes" id="UP000257002"/>
    </source>
</evidence>
<dbReference type="AlphaFoldDB" id="A0A3E0LHC4"/>
<gene>
    <name evidence="1" type="ORF">DWQ51_21460</name>
</gene>
<reference evidence="1 2" key="1">
    <citation type="submission" date="2017-10" db="EMBL/GenBank/DDBJ databases">
        <title>A large-scale comparative metagenomic study reveals the eutrophication-driven functional interactions in six Microcystis-epibionts communities.</title>
        <authorList>
            <person name="Li Q."/>
            <person name="Lin F."/>
        </authorList>
    </citation>
    <scope>NUCLEOTIDE SEQUENCE [LARGE SCALE GENOMIC DNA]</scope>
    <source>
        <strain evidence="1">TW10</strain>
    </source>
</reference>
<name>A0A3E0LHC4_9CHRO</name>
<protein>
    <submittedName>
        <fullName evidence="1">Uncharacterized protein</fullName>
    </submittedName>
</protein>
<comment type="caution">
    <text evidence="1">The sequence shown here is derived from an EMBL/GenBank/DDBJ whole genome shotgun (WGS) entry which is preliminary data.</text>
</comment>
<dbReference type="Proteomes" id="UP000257002">
    <property type="component" value="Unassembled WGS sequence"/>
</dbReference>